<dbReference type="InterPro" id="IPR010852">
    <property type="entry name" value="ABATE"/>
</dbReference>
<sequence>MSFVFVSGDLALDFAATLKWRRSGAPEELLSTSDDVARWAVAAGVLSRPPRVSGEELGGLLALREAVYRMLRPDPDGTRRPADVRLVNGAAARPGPRPALTADGVRRTGDATALASAIAAAAIGLLESAPSIRECAGEACTRLFVDRSRAGNRTWCGMDECGNRVKAASYRARRLSSP</sequence>
<dbReference type="Proteomes" id="UP001500620">
    <property type="component" value="Unassembled WGS sequence"/>
</dbReference>
<keyword evidence="3" id="KW-1185">Reference proteome</keyword>
<comment type="caution">
    <text evidence="2">The sequence shown here is derived from an EMBL/GenBank/DDBJ whole genome shotgun (WGS) entry which is preliminary data.</text>
</comment>
<dbReference type="Pfam" id="PF07336">
    <property type="entry name" value="ABATE"/>
    <property type="match status" value="1"/>
</dbReference>
<dbReference type="InterPro" id="IPR021005">
    <property type="entry name" value="Znf_CGNR"/>
</dbReference>
<dbReference type="SUPFAM" id="SSF160904">
    <property type="entry name" value="Jann2411-like"/>
    <property type="match status" value="1"/>
</dbReference>
<dbReference type="Pfam" id="PF11706">
    <property type="entry name" value="zf-CGNR"/>
    <property type="match status" value="1"/>
</dbReference>
<name>A0ABP8DN60_9ACTN</name>
<reference evidence="3" key="1">
    <citation type="journal article" date="2019" name="Int. J. Syst. Evol. Microbiol.">
        <title>The Global Catalogue of Microorganisms (GCM) 10K type strain sequencing project: providing services to taxonomists for standard genome sequencing and annotation.</title>
        <authorList>
            <consortium name="The Broad Institute Genomics Platform"/>
            <consortium name="The Broad Institute Genome Sequencing Center for Infectious Disease"/>
            <person name="Wu L."/>
            <person name="Ma J."/>
        </authorList>
    </citation>
    <scope>NUCLEOTIDE SEQUENCE [LARGE SCALE GENOMIC DNA]</scope>
    <source>
        <strain evidence="3">JCM 17441</strain>
    </source>
</reference>
<organism evidence="2 3">
    <name type="scientific">Dactylosporangium darangshiense</name>
    <dbReference type="NCBI Taxonomy" id="579108"/>
    <lineage>
        <taxon>Bacteria</taxon>
        <taxon>Bacillati</taxon>
        <taxon>Actinomycetota</taxon>
        <taxon>Actinomycetes</taxon>
        <taxon>Micromonosporales</taxon>
        <taxon>Micromonosporaceae</taxon>
        <taxon>Dactylosporangium</taxon>
    </lineage>
</organism>
<evidence type="ECO:0000313" key="3">
    <source>
        <dbReference type="Proteomes" id="UP001500620"/>
    </source>
</evidence>
<proteinExistence type="predicted"/>
<dbReference type="InterPro" id="IPR023286">
    <property type="entry name" value="ABATE_dom_sf"/>
</dbReference>
<feature type="domain" description="Zinc finger CGNR" evidence="1">
    <location>
        <begin position="132"/>
        <end position="174"/>
    </location>
</feature>
<gene>
    <name evidence="2" type="ORF">GCM10022255_087650</name>
</gene>
<dbReference type="EMBL" id="BAABAT010000039">
    <property type="protein sequence ID" value="GAA4260148.1"/>
    <property type="molecule type" value="Genomic_DNA"/>
</dbReference>
<evidence type="ECO:0000313" key="2">
    <source>
        <dbReference type="EMBL" id="GAA4260148.1"/>
    </source>
</evidence>
<dbReference type="Gene3D" id="1.10.3300.10">
    <property type="entry name" value="Jann2411-like domain"/>
    <property type="match status" value="1"/>
</dbReference>
<dbReference type="PANTHER" id="PTHR35525:SF3">
    <property type="entry name" value="BLL6575 PROTEIN"/>
    <property type="match status" value="1"/>
</dbReference>
<protein>
    <submittedName>
        <fullName evidence="2">CGNR zinc finger domain-containing protein</fullName>
    </submittedName>
</protein>
<evidence type="ECO:0000259" key="1">
    <source>
        <dbReference type="Pfam" id="PF11706"/>
    </source>
</evidence>
<dbReference type="PANTHER" id="PTHR35525">
    <property type="entry name" value="BLL6575 PROTEIN"/>
    <property type="match status" value="1"/>
</dbReference>
<accession>A0ABP8DN60</accession>
<dbReference type="RefSeq" id="WP_345137074.1">
    <property type="nucleotide sequence ID" value="NZ_BAABAT010000039.1"/>
</dbReference>